<dbReference type="Gene3D" id="1.20.1250.10">
    <property type="match status" value="1"/>
</dbReference>
<keyword evidence="3" id="KW-1185">Reference proteome</keyword>
<name>A0A8C5BE25_GADMO</name>
<evidence type="ECO:0000313" key="3">
    <source>
        <dbReference type="Proteomes" id="UP000694546"/>
    </source>
</evidence>
<dbReference type="InterPro" id="IPR000151">
    <property type="entry name" value="Ciliary_neurotrophic_fac_CNTF"/>
</dbReference>
<dbReference type="GO" id="GO:0043524">
    <property type="term" value="P:negative regulation of neuron apoptotic process"/>
    <property type="evidence" value="ECO:0007669"/>
    <property type="project" value="InterPro"/>
</dbReference>
<dbReference type="InterPro" id="IPR009079">
    <property type="entry name" value="4_helix_cytokine-like_core"/>
</dbReference>
<organism evidence="2 3">
    <name type="scientific">Gadus morhua</name>
    <name type="common">Atlantic cod</name>
    <dbReference type="NCBI Taxonomy" id="8049"/>
    <lineage>
        <taxon>Eukaryota</taxon>
        <taxon>Metazoa</taxon>
        <taxon>Chordata</taxon>
        <taxon>Craniata</taxon>
        <taxon>Vertebrata</taxon>
        <taxon>Euteleostomi</taxon>
        <taxon>Actinopterygii</taxon>
        <taxon>Neopterygii</taxon>
        <taxon>Teleostei</taxon>
        <taxon>Neoteleostei</taxon>
        <taxon>Acanthomorphata</taxon>
        <taxon>Zeiogadaria</taxon>
        <taxon>Gadariae</taxon>
        <taxon>Gadiformes</taxon>
        <taxon>Gadoidei</taxon>
        <taxon>Gadidae</taxon>
        <taxon>Gadus</taxon>
    </lineage>
</organism>
<dbReference type="Ensembl" id="ENSGMOT00000061156.1">
    <property type="protein sequence ID" value="ENSGMOP00000045541.1"/>
    <property type="gene ID" value="ENSGMOG00000035309.1"/>
</dbReference>
<keyword evidence="1" id="KW-0472">Membrane</keyword>
<evidence type="ECO:0000313" key="2">
    <source>
        <dbReference type="Ensembl" id="ENSGMOP00000045541.1"/>
    </source>
</evidence>
<evidence type="ECO:0000256" key="1">
    <source>
        <dbReference type="SAM" id="Phobius"/>
    </source>
</evidence>
<dbReference type="GO" id="GO:0005127">
    <property type="term" value="F:ciliary neurotrophic factor receptor binding"/>
    <property type="evidence" value="ECO:0007669"/>
    <property type="project" value="InterPro"/>
</dbReference>
<protein>
    <recommendedName>
        <fullName evidence="4">Ciliary neurotrophic factor</fullName>
    </recommendedName>
</protein>
<dbReference type="Proteomes" id="UP000694546">
    <property type="component" value="Chromosome 3"/>
</dbReference>
<proteinExistence type="predicted"/>
<dbReference type="PANTHER" id="PTHR15196">
    <property type="entry name" value="CILIARY NEUROTROPHIC FACTOR"/>
    <property type="match status" value="1"/>
</dbReference>
<feature type="transmembrane region" description="Helical" evidence="1">
    <location>
        <begin position="24"/>
        <end position="45"/>
    </location>
</feature>
<keyword evidence="1" id="KW-0812">Transmembrane</keyword>
<sequence>MVGAPGHSAVGPNGRSGPALRSPVYFLLLFRMCDMFSFPCVISLLQRKKESLGTDLVLSDLLLVSVPPASSQLEVQDQLGRIISALDQCHCLLERAIAREEQAVGVTVVGKAEYQKQRKTVKDRLALLLASTRGVLKRFSGTARPNLEHLRDPDGSTVLFEVKMWIYRIYRELEYWSKAAITLLQALAGPGSVRMSTRRRRNMQ</sequence>
<dbReference type="AlphaFoldDB" id="A0A8C5BE25"/>
<reference evidence="2" key="1">
    <citation type="submission" date="2025-08" db="UniProtKB">
        <authorList>
            <consortium name="Ensembl"/>
        </authorList>
    </citation>
    <scope>IDENTIFICATION</scope>
</reference>
<reference evidence="2" key="2">
    <citation type="submission" date="2025-09" db="UniProtKB">
        <authorList>
            <consortium name="Ensembl"/>
        </authorList>
    </citation>
    <scope>IDENTIFICATION</scope>
</reference>
<dbReference type="PANTHER" id="PTHR15196:SF1">
    <property type="entry name" value="CILIARY NEUROTROPHIC FACTOR"/>
    <property type="match status" value="1"/>
</dbReference>
<accession>A0A8C5BE25</accession>
<evidence type="ECO:0008006" key="4">
    <source>
        <dbReference type="Google" id="ProtNLM"/>
    </source>
</evidence>
<keyword evidence="1" id="KW-1133">Transmembrane helix</keyword>
<dbReference type="GO" id="GO:0070120">
    <property type="term" value="P:ciliary neurotrophic factor-mediated signaling pathway"/>
    <property type="evidence" value="ECO:0007669"/>
    <property type="project" value="InterPro"/>
</dbReference>
<dbReference type="OMA" id="FNELEYW"/>